<organism evidence="5 6">
    <name type="scientific">Plasticicumulans lactativorans</name>
    <dbReference type="NCBI Taxonomy" id="1133106"/>
    <lineage>
        <taxon>Bacteria</taxon>
        <taxon>Pseudomonadati</taxon>
        <taxon>Pseudomonadota</taxon>
        <taxon>Gammaproteobacteria</taxon>
        <taxon>Candidatus Competibacteraceae</taxon>
        <taxon>Plasticicumulans</taxon>
    </lineage>
</organism>
<keyword evidence="3" id="KW-1133">Transmembrane helix</keyword>
<proteinExistence type="predicted"/>
<dbReference type="Proteomes" id="UP000295765">
    <property type="component" value="Unassembled WGS sequence"/>
</dbReference>
<keyword evidence="6" id="KW-1185">Reference proteome</keyword>
<feature type="domain" description="FAD dependent oxidoreductase" evidence="4">
    <location>
        <begin position="8"/>
        <end position="304"/>
    </location>
</feature>
<dbReference type="SUPFAM" id="SSF51905">
    <property type="entry name" value="FAD/NAD(P)-binding domain"/>
    <property type="match status" value="1"/>
</dbReference>
<evidence type="ECO:0000256" key="3">
    <source>
        <dbReference type="SAM" id="Phobius"/>
    </source>
</evidence>
<feature type="region of interest" description="Disordered" evidence="2">
    <location>
        <begin position="370"/>
        <end position="398"/>
    </location>
</feature>
<dbReference type="RefSeq" id="WP_165904173.1">
    <property type="nucleotide sequence ID" value="NZ_SLWY01000019.1"/>
</dbReference>
<comment type="caution">
    <text evidence="5">The sequence shown here is derived from an EMBL/GenBank/DDBJ whole genome shotgun (WGS) entry which is preliminary data.</text>
</comment>
<keyword evidence="3" id="KW-0812">Transmembrane</keyword>
<gene>
    <name evidence="5" type="ORF">EV699_1199</name>
</gene>
<evidence type="ECO:0000256" key="2">
    <source>
        <dbReference type="SAM" id="MobiDB-lite"/>
    </source>
</evidence>
<dbReference type="Gene3D" id="3.50.50.60">
    <property type="entry name" value="FAD/NAD(P)-binding domain"/>
    <property type="match status" value="1"/>
</dbReference>
<keyword evidence="3" id="KW-0472">Membrane</keyword>
<keyword evidence="1" id="KW-0560">Oxidoreductase</keyword>
<dbReference type="EMBL" id="SLWY01000019">
    <property type="protein sequence ID" value="TCO79553.1"/>
    <property type="molecule type" value="Genomic_DNA"/>
</dbReference>
<dbReference type="InterPro" id="IPR006076">
    <property type="entry name" value="FAD-dep_OxRdtase"/>
</dbReference>
<name>A0A4R2L018_9GAMM</name>
<feature type="transmembrane region" description="Helical" evidence="3">
    <location>
        <begin position="210"/>
        <end position="229"/>
    </location>
</feature>
<dbReference type="AlphaFoldDB" id="A0A4R2L018"/>
<feature type="transmembrane region" description="Helical" evidence="3">
    <location>
        <begin position="6"/>
        <end position="22"/>
    </location>
</feature>
<reference evidence="5 6" key="1">
    <citation type="submission" date="2019-03" db="EMBL/GenBank/DDBJ databases">
        <title>Genomic Encyclopedia of Type Strains, Phase IV (KMG-IV): sequencing the most valuable type-strain genomes for metagenomic binning, comparative biology and taxonomic classification.</title>
        <authorList>
            <person name="Goeker M."/>
        </authorList>
    </citation>
    <scope>NUCLEOTIDE SEQUENCE [LARGE SCALE GENOMIC DNA]</scope>
    <source>
        <strain evidence="5 6">DSM 25287</strain>
    </source>
</reference>
<dbReference type="Pfam" id="PF01266">
    <property type="entry name" value="DAO"/>
    <property type="match status" value="1"/>
</dbReference>
<evidence type="ECO:0000313" key="6">
    <source>
        <dbReference type="Proteomes" id="UP000295765"/>
    </source>
</evidence>
<dbReference type="Gene3D" id="3.30.9.10">
    <property type="entry name" value="D-Amino Acid Oxidase, subunit A, domain 2"/>
    <property type="match status" value="1"/>
</dbReference>
<evidence type="ECO:0000313" key="5">
    <source>
        <dbReference type="EMBL" id="TCO79553.1"/>
    </source>
</evidence>
<sequence>MTPTLNVDLLIIGGGVSGLWLLNRARREGYNAILIEGSQLGSGQTVHGQGFILGQPVIGPISPNDPGLKLLAQMPERWRRHLAGAVDDVDLSQAATLAERTYSWTLDSKKPGGFGIGKLFRRKSSVREATGTPVGETTELPASLRHEGFRGELRLIEGLVVDNRSVVAALAAPVMPYVFQNRGPAVKARDGAFNLRADGREPVVIKARKIVFTAGIGVTVLGCVPLHVWRQHMVMVRGAHLPDDLYVNAIDRDGQRRFNLTSHRDNEGRAVWYVGGALADVGSQFEPAQQIAACRKELAEQLPWVDLREAQFSTVRVDRAAARQRAGVAVLPVVREMGDAITAWPASLSTIPLLVDQVMDMLGSGGVRPEPGSLELLDDWPRPDVADDPWDQDGREWL</sequence>
<accession>A0A4R2L018</accession>
<evidence type="ECO:0000259" key="4">
    <source>
        <dbReference type="Pfam" id="PF01266"/>
    </source>
</evidence>
<evidence type="ECO:0000256" key="1">
    <source>
        <dbReference type="ARBA" id="ARBA00023002"/>
    </source>
</evidence>
<protein>
    <submittedName>
        <fullName evidence="5">FAD dependent oxidoreductase</fullName>
    </submittedName>
</protein>
<dbReference type="GO" id="GO:0016491">
    <property type="term" value="F:oxidoreductase activity"/>
    <property type="evidence" value="ECO:0007669"/>
    <property type="project" value="UniProtKB-KW"/>
</dbReference>
<dbReference type="InterPro" id="IPR036188">
    <property type="entry name" value="FAD/NAD-bd_sf"/>
</dbReference>